<evidence type="ECO:0000313" key="1">
    <source>
        <dbReference type="EMBL" id="KAJ3537921.1"/>
    </source>
</evidence>
<accession>A0ACC1SE84</accession>
<reference evidence="1" key="1">
    <citation type="submission" date="2022-07" db="EMBL/GenBank/DDBJ databases">
        <title>Genome Sequence of Phlebia brevispora.</title>
        <authorList>
            <person name="Buettner E."/>
        </authorList>
    </citation>
    <scope>NUCLEOTIDE SEQUENCE</scope>
    <source>
        <strain evidence="1">MPL23</strain>
    </source>
</reference>
<gene>
    <name evidence="1" type="ORF">NM688_g6594</name>
</gene>
<keyword evidence="2" id="KW-1185">Reference proteome</keyword>
<dbReference type="Proteomes" id="UP001148662">
    <property type="component" value="Unassembled WGS sequence"/>
</dbReference>
<name>A0ACC1SE84_9APHY</name>
<dbReference type="EMBL" id="JANHOG010001387">
    <property type="protein sequence ID" value="KAJ3537921.1"/>
    <property type="molecule type" value="Genomic_DNA"/>
</dbReference>
<evidence type="ECO:0000313" key="2">
    <source>
        <dbReference type="Proteomes" id="UP001148662"/>
    </source>
</evidence>
<organism evidence="1 2">
    <name type="scientific">Phlebia brevispora</name>
    <dbReference type="NCBI Taxonomy" id="194682"/>
    <lineage>
        <taxon>Eukaryota</taxon>
        <taxon>Fungi</taxon>
        <taxon>Dikarya</taxon>
        <taxon>Basidiomycota</taxon>
        <taxon>Agaricomycotina</taxon>
        <taxon>Agaricomycetes</taxon>
        <taxon>Polyporales</taxon>
        <taxon>Meruliaceae</taxon>
        <taxon>Phlebia</taxon>
    </lineage>
</organism>
<comment type="caution">
    <text evidence="1">The sequence shown here is derived from an EMBL/GenBank/DDBJ whole genome shotgun (WGS) entry which is preliminary data.</text>
</comment>
<sequence length="382" mass="42058">MPDTDYAAPTDLAMSTVADESPTQTPGSATLSACPSQQCTESDTGVYHSDACDFVVKYSQYTPKPHLRLCSASLNVASRSSRSSWTATQPMTRTKDEGDNIDVLRASSDPNAEGVCFAHQLVNDACALQVNVSIALSLEDSDVAEELEKCNCEVKMSFQSLYVRYSTPWLNQQAAVHPAARPTLTSFKNCSEGMKLNASQTDVWDTDQDSYPRIGYVFMRDKSRLLNGLHASSLFDVDEISVRGVGHLIDGRSSPDVSVAGQAEGFRIISSTFIILSSTPCRIFRRTFASRKLENNLAALDFPIRWLVDVSQAYVHRAGLTWAAMEDEAHLMRNDESLAQAFATAVHSEEPLESILAREKSMIRDGNKRANGSRNIIPRKLE</sequence>
<protein>
    <submittedName>
        <fullName evidence="1">Uncharacterized protein</fullName>
    </submittedName>
</protein>
<proteinExistence type="predicted"/>